<sequence>MAIFHFQQAENIYWSDFGCLGFRLQSASRLLTQELETAARYDITVIAVIFNNSLYGSIRMHSGDALSGKSVGTELSLGDFAKMGESLGVHAVRVQYK</sequence>
<accession>A0A429X7Y8</accession>
<dbReference type="GO" id="GO:0003824">
    <property type="term" value="F:catalytic activity"/>
    <property type="evidence" value="ECO:0007669"/>
    <property type="project" value="InterPro"/>
</dbReference>
<reference evidence="2 3" key="1">
    <citation type="submission" date="2018-12" db="EMBL/GenBank/DDBJ databases">
        <authorList>
            <person name="Sun L."/>
            <person name="Chen Z."/>
        </authorList>
    </citation>
    <scope>NUCLEOTIDE SEQUENCE [LARGE SCALE GENOMIC DNA]</scope>
    <source>
        <strain evidence="2 3">LMG 29736</strain>
    </source>
</reference>
<dbReference type="Gene3D" id="3.40.50.970">
    <property type="match status" value="1"/>
</dbReference>
<gene>
    <name evidence="2" type="ORF">D5F11_012405</name>
</gene>
<dbReference type="SUPFAM" id="SSF52518">
    <property type="entry name" value="Thiamin diphosphate-binding fold (THDP-binding)"/>
    <property type="match status" value="1"/>
</dbReference>
<organism evidence="2 3">
    <name type="scientific">Siminovitchia terrae</name>
    <name type="common">Bacillus terrae</name>
    <dbReference type="NCBI Taxonomy" id="1914933"/>
    <lineage>
        <taxon>Bacteria</taxon>
        <taxon>Bacillati</taxon>
        <taxon>Bacillota</taxon>
        <taxon>Bacilli</taxon>
        <taxon>Bacillales</taxon>
        <taxon>Bacillaceae</taxon>
        <taxon>Siminovitchia</taxon>
    </lineage>
</organism>
<proteinExistence type="predicted"/>
<feature type="domain" description="Thiamine pyrophosphate enzyme TPP-binding" evidence="1">
    <location>
        <begin position="32"/>
        <end position="95"/>
    </location>
</feature>
<dbReference type="InterPro" id="IPR011766">
    <property type="entry name" value="TPP_enzyme_TPP-bd"/>
</dbReference>
<comment type="caution">
    <text evidence="2">The sequence shown here is derived from an EMBL/GenBank/DDBJ whole genome shotgun (WGS) entry which is preliminary data.</text>
</comment>
<evidence type="ECO:0000313" key="2">
    <source>
        <dbReference type="EMBL" id="RST59391.1"/>
    </source>
</evidence>
<dbReference type="EMBL" id="QYTW02000011">
    <property type="protein sequence ID" value="RST59391.1"/>
    <property type="molecule type" value="Genomic_DNA"/>
</dbReference>
<name>A0A429X7Y8_SIMTE</name>
<dbReference type="GO" id="GO:0030976">
    <property type="term" value="F:thiamine pyrophosphate binding"/>
    <property type="evidence" value="ECO:0007669"/>
    <property type="project" value="InterPro"/>
</dbReference>
<dbReference type="CDD" id="cd00568">
    <property type="entry name" value="TPP_enzymes"/>
    <property type="match status" value="1"/>
</dbReference>
<dbReference type="Pfam" id="PF02775">
    <property type="entry name" value="TPP_enzyme_C"/>
    <property type="match status" value="1"/>
</dbReference>
<evidence type="ECO:0000313" key="3">
    <source>
        <dbReference type="Proteomes" id="UP000287296"/>
    </source>
</evidence>
<dbReference type="InterPro" id="IPR029061">
    <property type="entry name" value="THDP-binding"/>
</dbReference>
<evidence type="ECO:0000259" key="1">
    <source>
        <dbReference type="Pfam" id="PF02775"/>
    </source>
</evidence>
<dbReference type="OrthoDB" id="4959782at2"/>
<dbReference type="Proteomes" id="UP000287296">
    <property type="component" value="Unassembled WGS sequence"/>
</dbReference>
<protein>
    <recommendedName>
        <fullName evidence="1">Thiamine pyrophosphate enzyme TPP-binding domain-containing protein</fullName>
    </recommendedName>
</protein>
<dbReference type="AlphaFoldDB" id="A0A429X7Y8"/>